<feature type="compositionally biased region" description="Basic and acidic residues" evidence="1">
    <location>
        <begin position="60"/>
        <end position="69"/>
    </location>
</feature>
<name>A0A5B0R7U1_PUCGR</name>
<dbReference type="AlphaFoldDB" id="A0A5B0R7U1"/>
<protein>
    <submittedName>
        <fullName evidence="2">Uncharacterized protein</fullName>
    </submittedName>
</protein>
<dbReference type="EMBL" id="VDEP01000237">
    <property type="protein sequence ID" value="KAA1121746.1"/>
    <property type="molecule type" value="Genomic_DNA"/>
</dbReference>
<feature type="region of interest" description="Disordered" evidence="1">
    <location>
        <begin position="39"/>
        <end position="69"/>
    </location>
</feature>
<proteinExistence type="predicted"/>
<evidence type="ECO:0000256" key="1">
    <source>
        <dbReference type="SAM" id="MobiDB-lite"/>
    </source>
</evidence>
<organism evidence="2 3">
    <name type="scientific">Puccinia graminis f. sp. tritici</name>
    <dbReference type="NCBI Taxonomy" id="56615"/>
    <lineage>
        <taxon>Eukaryota</taxon>
        <taxon>Fungi</taxon>
        <taxon>Dikarya</taxon>
        <taxon>Basidiomycota</taxon>
        <taxon>Pucciniomycotina</taxon>
        <taxon>Pucciniomycetes</taxon>
        <taxon>Pucciniales</taxon>
        <taxon>Pucciniaceae</taxon>
        <taxon>Puccinia</taxon>
    </lineage>
</organism>
<evidence type="ECO:0000313" key="3">
    <source>
        <dbReference type="Proteomes" id="UP000325313"/>
    </source>
</evidence>
<reference evidence="2 3" key="1">
    <citation type="submission" date="2019-05" db="EMBL/GenBank/DDBJ databases">
        <title>Emergence of the Ug99 lineage of the wheat stem rust pathogen through somatic hybridization.</title>
        <authorList>
            <person name="Li F."/>
            <person name="Upadhyaya N.M."/>
            <person name="Sperschneider J."/>
            <person name="Matny O."/>
            <person name="Nguyen-Phuc H."/>
            <person name="Mago R."/>
            <person name="Raley C."/>
            <person name="Miller M.E."/>
            <person name="Silverstein K.A.T."/>
            <person name="Henningsen E."/>
            <person name="Hirsch C.D."/>
            <person name="Visser B."/>
            <person name="Pretorius Z.A."/>
            <person name="Steffenson B.J."/>
            <person name="Schwessinger B."/>
            <person name="Dodds P.N."/>
            <person name="Figueroa M."/>
        </authorList>
    </citation>
    <scope>NUCLEOTIDE SEQUENCE [LARGE SCALE GENOMIC DNA]</scope>
    <source>
        <strain evidence="2 3">Ug99</strain>
    </source>
</reference>
<comment type="caution">
    <text evidence="2">The sequence shown here is derived from an EMBL/GenBank/DDBJ whole genome shotgun (WGS) entry which is preliminary data.</text>
</comment>
<gene>
    <name evidence="2" type="ORF">PGTUg99_024920</name>
</gene>
<dbReference type="Proteomes" id="UP000325313">
    <property type="component" value="Unassembled WGS sequence"/>
</dbReference>
<accession>A0A5B0R7U1</accession>
<sequence length="69" mass="7669">MDLMGDFRGRDVATLPSLMVVTFCSKGFQRLPALELVSQRRPRLHSGPPPPSLGLLSDHVNQDPRRETA</sequence>
<evidence type="ECO:0000313" key="2">
    <source>
        <dbReference type="EMBL" id="KAA1121746.1"/>
    </source>
</evidence>